<comment type="caution">
    <text evidence="2">The sequence shown here is derived from an EMBL/GenBank/DDBJ whole genome shotgun (WGS) entry which is preliminary data.</text>
</comment>
<dbReference type="RefSeq" id="WP_111516057.1">
    <property type="nucleotide sequence ID" value="NZ_QFYR01000004.1"/>
</dbReference>
<gene>
    <name evidence="2" type="ORF">DJ018_16460</name>
</gene>
<evidence type="ECO:0008006" key="4">
    <source>
        <dbReference type="Google" id="ProtNLM"/>
    </source>
</evidence>
<reference evidence="3" key="1">
    <citation type="submission" date="2018-05" db="EMBL/GenBank/DDBJ databases">
        <authorList>
            <person name="Li X."/>
        </authorList>
    </citation>
    <scope>NUCLEOTIDE SEQUENCE [LARGE SCALE GENOMIC DNA]</scope>
    <source>
        <strain evidence="3">YIM 73061</strain>
    </source>
</reference>
<keyword evidence="1" id="KW-0732">Signal</keyword>
<sequence>MLRFPALAAVLLLTAAPAAALAQAVEVAPLAAPDAFSIAGRQTGLPATVWQGASIDTVGKVLPLLASKPLPPAAAALARRVLATGAPGPRGIGADAGLTAARAQALTAVGDPGAAAAILARAPGVDRSAELSRAAAESALLAGDDARACAIGQALTVGREDVYWLRLRAFCQATAGETAQAQLTFDLAHSTSRDAVYGRLMSAKLAGAGSPGAASLRNGLDLALSRSLGLDLSAAKPAPAVAAALAAAEPTELTWTIPDGEDDVLAAARALASGGAVPVELLQRLLDNAAKADVKTRARAEGAALLASAFAAGDSADVRGRLAALTTPEGKTPIGRNLALEAAARNRLMGESAMLALWAAADAGTGGVAIADRARIVRALHESGLEADARAFAIEGLLALK</sequence>
<evidence type="ECO:0000313" key="2">
    <source>
        <dbReference type="EMBL" id="RAK51522.1"/>
    </source>
</evidence>
<dbReference type="OrthoDB" id="8478731at2"/>
<evidence type="ECO:0000313" key="3">
    <source>
        <dbReference type="Proteomes" id="UP000249725"/>
    </source>
</evidence>
<accession>A0A328AA33</accession>
<dbReference type="EMBL" id="QFYR01000004">
    <property type="protein sequence ID" value="RAK51522.1"/>
    <property type="molecule type" value="Genomic_DNA"/>
</dbReference>
<organism evidence="2 3">
    <name type="scientific">Phenylobacterium deserti</name>
    <dbReference type="NCBI Taxonomy" id="1914756"/>
    <lineage>
        <taxon>Bacteria</taxon>
        <taxon>Pseudomonadati</taxon>
        <taxon>Pseudomonadota</taxon>
        <taxon>Alphaproteobacteria</taxon>
        <taxon>Caulobacterales</taxon>
        <taxon>Caulobacteraceae</taxon>
        <taxon>Phenylobacterium</taxon>
    </lineage>
</organism>
<feature type="signal peptide" evidence="1">
    <location>
        <begin position="1"/>
        <end position="22"/>
    </location>
</feature>
<keyword evidence="3" id="KW-1185">Reference proteome</keyword>
<protein>
    <recommendedName>
        <fullName evidence="4">HEAT repeat domain-containing protein</fullName>
    </recommendedName>
</protein>
<name>A0A328AA33_9CAUL</name>
<feature type="chain" id="PRO_5016461336" description="HEAT repeat domain-containing protein" evidence="1">
    <location>
        <begin position="23"/>
        <end position="401"/>
    </location>
</feature>
<proteinExistence type="predicted"/>
<dbReference type="Proteomes" id="UP000249725">
    <property type="component" value="Unassembled WGS sequence"/>
</dbReference>
<dbReference type="AlphaFoldDB" id="A0A328AA33"/>
<evidence type="ECO:0000256" key="1">
    <source>
        <dbReference type="SAM" id="SignalP"/>
    </source>
</evidence>